<keyword evidence="1" id="KW-0812">Transmembrane</keyword>
<keyword evidence="3" id="KW-1185">Reference proteome</keyword>
<feature type="transmembrane region" description="Helical" evidence="1">
    <location>
        <begin position="37"/>
        <end position="55"/>
    </location>
</feature>
<keyword evidence="1" id="KW-1133">Transmembrane helix</keyword>
<reference evidence="2 3" key="1">
    <citation type="journal article" date="2019" name="Int. J. Syst. Evol. Microbiol.">
        <title>The Global Catalogue of Microorganisms (GCM) 10K type strain sequencing project: providing services to taxonomists for standard genome sequencing and annotation.</title>
        <authorList>
            <consortium name="The Broad Institute Genomics Platform"/>
            <consortium name="The Broad Institute Genome Sequencing Center for Infectious Disease"/>
            <person name="Wu L."/>
            <person name="Ma J."/>
        </authorList>
    </citation>
    <scope>NUCLEOTIDE SEQUENCE [LARGE SCALE GENOMIC DNA]</scope>
    <source>
        <strain evidence="2 3">CGMCC 1.12553</strain>
    </source>
</reference>
<organism evidence="2 3">
    <name type="scientific">Halobium salinum</name>
    <dbReference type="NCBI Taxonomy" id="1364940"/>
    <lineage>
        <taxon>Archaea</taxon>
        <taxon>Methanobacteriati</taxon>
        <taxon>Methanobacteriota</taxon>
        <taxon>Stenosarchaea group</taxon>
        <taxon>Halobacteria</taxon>
        <taxon>Halobacteriales</taxon>
        <taxon>Haloferacaceae</taxon>
        <taxon>Halobium</taxon>
    </lineage>
</organism>
<accession>A0ABD5PEH1</accession>
<evidence type="ECO:0000313" key="3">
    <source>
        <dbReference type="Proteomes" id="UP001595921"/>
    </source>
</evidence>
<evidence type="ECO:0000256" key="1">
    <source>
        <dbReference type="SAM" id="Phobius"/>
    </source>
</evidence>
<proteinExistence type="predicted"/>
<feature type="transmembrane region" description="Helical" evidence="1">
    <location>
        <begin position="127"/>
        <end position="146"/>
    </location>
</feature>
<dbReference type="Proteomes" id="UP001595921">
    <property type="component" value="Unassembled WGS sequence"/>
</dbReference>
<dbReference type="EMBL" id="JBHSDS010000008">
    <property type="protein sequence ID" value="MFC4359325.1"/>
    <property type="molecule type" value="Genomic_DNA"/>
</dbReference>
<feature type="transmembrane region" description="Helical" evidence="1">
    <location>
        <begin position="152"/>
        <end position="171"/>
    </location>
</feature>
<name>A0ABD5PEH1_9EURY</name>
<protein>
    <submittedName>
        <fullName evidence="2">Uncharacterized protein</fullName>
    </submittedName>
</protein>
<sequence>MSATEPGETSYVPSDVCVYEQYWLHARHVENQMWSDTRIWALVLTGLFTVIGSNLPRTAKASVALFGVVLSVLGFFLVYSLRLPFLAFALSSEAFAINELDLPRKYWRFFRSGSDSEAEKTLDMPHVLLLVYGFVSVLLLVVASGLYGETAVGVGVGGLLGVVLFGLYSRVVSPKFEAEKDVGRAKVDSERS</sequence>
<comment type="caution">
    <text evidence="2">The sequence shown here is derived from an EMBL/GenBank/DDBJ whole genome shotgun (WGS) entry which is preliminary data.</text>
</comment>
<keyword evidence="1" id="KW-0472">Membrane</keyword>
<dbReference type="AlphaFoldDB" id="A0ABD5PEH1"/>
<gene>
    <name evidence="2" type="ORF">ACFO0N_15380</name>
</gene>
<evidence type="ECO:0000313" key="2">
    <source>
        <dbReference type="EMBL" id="MFC4359325.1"/>
    </source>
</evidence>
<dbReference type="RefSeq" id="WP_267622769.1">
    <property type="nucleotide sequence ID" value="NZ_JAODIW010000006.1"/>
</dbReference>
<feature type="transmembrane region" description="Helical" evidence="1">
    <location>
        <begin position="61"/>
        <end position="81"/>
    </location>
</feature>